<name>A0A939QG86_9MICO</name>
<evidence type="ECO:0000313" key="2">
    <source>
        <dbReference type="EMBL" id="MBO3664381.1"/>
    </source>
</evidence>
<proteinExistence type="predicted"/>
<keyword evidence="3" id="KW-1185">Reference proteome</keyword>
<gene>
    <name evidence="1" type="ORF">J5V96_02570</name>
    <name evidence="2" type="ORF">J5V96_12815</name>
</gene>
<dbReference type="RefSeq" id="WP_208500070.1">
    <property type="nucleotide sequence ID" value="NZ_JAGFOA010000001.1"/>
</dbReference>
<accession>A0A939QG86</accession>
<organism evidence="1 3">
    <name type="scientific">Microbacterium stercoris</name>
    <dbReference type="NCBI Taxonomy" id="2820289"/>
    <lineage>
        <taxon>Bacteria</taxon>
        <taxon>Bacillati</taxon>
        <taxon>Actinomycetota</taxon>
        <taxon>Actinomycetes</taxon>
        <taxon>Micrococcales</taxon>
        <taxon>Microbacteriaceae</taxon>
        <taxon>Microbacterium</taxon>
    </lineage>
</organism>
<evidence type="ECO:0000313" key="3">
    <source>
        <dbReference type="Proteomes" id="UP000680132"/>
    </source>
</evidence>
<dbReference type="Proteomes" id="UP000680132">
    <property type="component" value="Unassembled WGS sequence"/>
</dbReference>
<dbReference type="AlphaFoldDB" id="A0A939QG86"/>
<evidence type="ECO:0000313" key="1">
    <source>
        <dbReference type="EMBL" id="MBO3662389.1"/>
    </source>
</evidence>
<dbReference type="EMBL" id="JAGFOA010000001">
    <property type="protein sequence ID" value="MBO3662389.1"/>
    <property type="molecule type" value="Genomic_DNA"/>
</dbReference>
<reference evidence="1" key="1">
    <citation type="submission" date="2021-03" db="EMBL/GenBank/DDBJ databases">
        <title>Microbacterium sp. nov., a novel actinobacterium isolated from cow dung.</title>
        <authorList>
            <person name="Zhang L."/>
        </authorList>
    </citation>
    <scope>NUCLEOTIDE SEQUENCE</scope>
    <source>
        <strain evidence="1">NEAU-LLB</strain>
    </source>
</reference>
<dbReference type="EMBL" id="JAGFOA010000005">
    <property type="protein sequence ID" value="MBO3664381.1"/>
    <property type="molecule type" value="Genomic_DNA"/>
</dbReference>
<comment type="caution">
    <text evidence="1">The sequence shown here is derived from an EMBL/GenBank/DDBJ whole genome shotgun (WGS) entry which is preliminary data.</text>
</comment>
<protein>
    <submittedName>
        <fullName evidence="1">Uncharacterized protein</fullName>
    </submittedName>
</protein>
<sequence length="159" mass="17772">MTYTEAAARRMAQLREESLTDATLEELVGLMLTGAIRRQLWLMFLDDDDRMSEAIMPTTDFPEDPHEPAVVEDLGPVTAARLIADRIGRIGAAIDVTQLVVVWEREGEESFRDEELAWAAAMADAMAETGMRLRAQYLLHNTGLRVLAPDDYALDAARH</sequence>